<dbReference type="Proteomes" id="UP000663297">
    <property type="component" value="Chromosome 2"/>
</dbReference>
<organism evidence="1 2">
    <name type="scientific">Fusarium culmorum</name>
    <dbReference type="NCBI Taxonomy" id="5516"/>
    <lineage>
        <taxon>Eukaryota</taxon>
        <taxon>Fungi</taxon>
        <taxon>Dikarya</taxon>
        <taxon>Ascomycota</taxon>
        <taxon>Pezizomycotina</taxon>
        <taxon>Sordariomycetes</taxon>
        <taxon>Hypocreomycetidae</taxon>
        <taxon>Hypocreales</taxon>
        <taxon>Nectriaceae</taxon>
        <taxon>Fusarium</taxon>
    </lineage>
</organism>
<protein>
    <submittedName>
        <fullName evidence="1">Uncharacterized protein</fullName>
    </submittedName>
</protein>
<evidence type="ECO:0000313" key="2">
    <source>
        <dbReference type="Proteomes" id="UP000663297"/>
    </source>
</evidence>
<proteinExistence type="predicted"/>
<evidence type="ECO:0000313" key="1">
    <source>
        <dbReference type="EMBL" id="QPC60928.1"/>
    </source>
</evidence>
<dbReference type="EMBL" id="CP064748">
    <property type="protein sequence ID" value="QPC60928.1"/>
    <property type="molecule type" value="Genomic_DNA"/>
</dbReference>
<name>A0A7S8D2U1_FUSCU</name>
<gene>
    <name evidence="1" type="ORF">HYE67_003159</name>
</gene>
<reference evidence="1" key="1">
    <citation type="submission" date="2020-11" db="EMBL/GenBank/DDBJ databases">
        <title>The chromosome-scale genome resource for two endophytic Fusarium species: F. culmorum and F. pseudograminearum.</title>
        <authorList>
            <person name="Yuan Z."/>
        </authorList>
    </citation>
    <scope>NUCLEOTIDE SEQUENCE</scope>
    <source>
        <strain evidence="1">Class2-1B</strain>
    </source>
</reference>
<sequence>MPFYPVTRCSLSGGPYKNSSACNNLVDFTFYDDFCDVYKNNKLATCKRTPIHDDKTVDESKCDVCKAKDTPAQ</sequence>
<accession>A0A7S8D2U1</accession>
<dbReference type="AlphaFoldDB" id="A0A7S8D2U1"/>